<dbReference type="OrthoDB" id="9807950at2"/>
<evidence type="ECO:0000256" key="8">
    <source>
        <dbReference type="ARBA" id="ARBA00022927"/>
    </source>
</evidence>
<dbReference type="Pfam" id="PF01312">
    <property type="entry name" value="Bac_export_2"/>
    <property type="match status" value="1"/>
</dbReference>
<keyword evidence="15" id="KW-0282">Flagellum</keyword>
<evidence type="ECO:0000256" key="13">
    <source>
        <dbReference type="RuleBase" id="RU364091"/>
    </source>
</evidence>
<dbReference type="InterPro" id="IPR006136">
    <property type="entry name" value="FlhB"/>
</dbReference>
<feature type="transmembrane region" description="Helical" evidence="13">
    <location>
        <begin position="188"/>
        <end position="212"/>
    </location>
</feature>
<evidence type="ECO:0000313" key="15">
    <source>
        <dbReference type="EMBL" id="SDE26936.1"/>
    </source>
</evidence>
<keyword evidence="15" id="KW-0969">Cilium</keyword>
<dbReference type="InterPro" id="IPR029025">
    <property type="entry name" value="T3SS_substrate_exporter_C"/>
</dbReference>
<evidence type="ECO:0000256" key="5">
    <source>
        <dbReference type="ARBA" id="ARBA00022475"/>
    </source>
</evidence>
<dbReference type="Gene3D" id="3.40.1690.10">
    <property type="entry name" value="secretion proteins EscU"/>
    <property type="match status" value="1"/>
</dbReference>
<keyword evidence="11 13" id="KW-1006">Bacterial flagellum protein export</keyword>
<feature type="region of interest" description="Disordered" evidence="14">
    <location>
        <begin position="1"/>
        <end position="23"/>
    </location>
</feature>
<comment type="subcellular location">
    <subcellularLocation>
        <location evidence="1">Cell membrane</location>
        <topology evidence="1">Multi-pass membrane protein</topology>
    </subcellularLocation>
</comment>
<dbReference type="PANTHER" id="PTHR30531:SF12">
    <property type="entry name" value="FLAGELLAR BIOSYNTHETIC PROTEIN FLHB"/>
    <property type="match status" value="1"/>
</dbReference>
<evidence type="ECO:0000256" key="12">
    <source>
        <dbReference type="ARBA" id="ARBA00025078"/>
    </source>
</evidence>
<keyword evidence="16" id="KW-1185">Reference proteome</keyword>
<evidence type="ECO:0000256" key="14">
    <source>
        <dbReference type="SAM" id="MobiDB-lite"/>
    </source>
</evidence>
<organism evidence="15 16">
    <name type="scientific">Desulfuromonas thiophila</name>
    <dbReference type="NCBI Taxonomy" id="57664"/>
    <lineage>
        <taxon>Bacteria</taxon>
        <taxon>Pseudomonadati</taxon>
        <taxon>Thermodesulfobacteriota</taxon>
        <taxon>Desulfuromonadia</taxon>
        <taxon>Desulfuromonadales</taxon>
        <taxon>Desulfuromonadaceae</taxon>
        <taxon>Desulfuromonas</taxon>
    </lineage>
</organism>
<protein>
    <recommendedName>
        <fullName evidence="3 13">Flagellar biosynthetic protein FlhB</fullName>
    </recommendedName>
</protein>
<evidence type="ECO:0000256" key="2">
    <source>
        <dbReference type="ARBA" id="ARBA00010690"/>
    </source>
</evidence>
<keyword evidence="10 13" id="KW-0472">Membrane</keyword>
<keyword evidence="9 13" id="KW-1133">Transmembrane helix</keyword>
<dbReference type="AlphaFoldDB" id="A0A1G7BKH8"/>
<keyword evidence="7 13" id="KW-1005">Bacterial flagellum biogenesis</keyword>
<dbReference type="RefSeq" id="WP_092077976.1">
    <property type="nucleotide sequence ID" value="NZ_FNAQ01000006.1"/>
</dbReference>
<dbReference type="GO" id="GO:0009306">
    <property type="term" value="P:protein secretion"/>
    <property type="evidence" value="ECO:0007669"/>
    <property type="project" value="InterPro"/>
</dbReference>
<feature type="transmembrane region" description="Helical" evidence="13">
    <location>
        <begin position="81"/>
        <end position="110"/>
    </location>
</feature>
<evidence type="ECO:0000256" key="6">
    <source>
        <dbReference type="ARBA" id="ARBA00022692"/>
    </source>
</evidence>
<dbReference type="Gene3D" id="6.10.250.2080">
    <property type="match status" value="1"/>
</dbReference>
<keyword evidence="4 13" id="KW-0813">Transport</keyword>
<evidence type="ECO:0000256" key="10">
    <source>
        <dbReference type="ARBA" id="ARBA00023136"/>
    </source>
</evidence>
<proteinExistence type="inferred from homology"/>
<evidence type="ECO:0000313" key="16">
    <source>
        <dbReference type="Proteomes" id="UP000243205"/>
    </source>
</evidence>
<accession>A0A1G7BKH8</accession>
<evidence type="ECO:0000256" key="7">
    <source>
        <dbReference type="ARBA" id="ARBA00022795"/>
    </source>
</evidence>
<dbReference type="PANTHER" id="PTHR30531">
    <property type="entry name" value="FLAGELLAR BIOSYNTHETIC PROTEIN FLHB"/>
    <property type="match status" value="1"/>
</dbReference>
<evidence type="ECO:0000256" key="3">
    <source>
        <dbReference type="ARBA" id="ARBA00021622"/>
    </source>
</evidence>
<dbReference type="STRING" id="57664.SAMN05661003_10662"/>
<evidence type="ECO:0000256" key="1">
    <source>
        <dbReference type="ARBA" id="ARBA00004651"/>
    </source>
</evidence>
<dbReference type="PRINTS" id="PR00950">
    <property type="entry name" value="TYPE3IMSPROT"/>
</dbReference>
<gene>
    <name evidence="13" type="primary">flhB</name>
    <name evidence="15" type="ORF">SAMN05661003_10662</name>
</gene>
<keyword evidence="6 13" id="KW-0812">Transmembrane</keyword>
<keyword evidence="5 13" id="KW-1003">Cell membrane</keyword>
<reference evidence="16" key="1">
    <citation type="submission" date="2016-10" db="EMBL/GenBank/DDBJ databases">
        <authorList>
            <person name="Varghese N."/>
            <person name="Submissions S."/>
        </authorList>
    </citation>
    <scope>NUCLEOTIDE SEQUENCE [LARGE SCALE GENOMIC DNA]</scope>
    <source>
        <strain evidence="16">DSM 8987</strain>
    </source>
</reference>
<dbReference type="NCBIfam" id="TIGR00328">
    <property type="entry name" value="flhB"/>
    <property type="match status" value="1"/>
</dbReference>
<dbReference type="Proteomes" id="UP000243205">
    <property type="component" value="Unassembled WGS sequence"/>
</dbReference>
<dbReference type="GO" id="GO:0005886">
    <property type="term" value="C:plasma membrane"/>
    <property type="evidence" value="ECO:0007669"/>
    <property type="project" value="UniProtKB-SubCell"/>
</dbReference>
<dbReference type="SUPFAM" id="SSF160544">
    <property type="entry name" value="EscU C-terminal domain-like"/>
    <property type="match status" value="1"/>
</dbReference>
<sequence>MAEEQGQERSEQATAKRREDFRKKGQVAQSREVNTALLLSASILLWFIYAEGFWHQLAWLVCHFFELAGTFDLTNENTVEMLLFIALRCGLLLFPLLLMVLVVGFFASFIQIGWLLTGKPLLPDFSKLDPIKGAARFVSKRSLVELLKSLIKVVLVGAVAYQTVFNAFDGALRLVDMEVLATLQYVGQVSLSVLLKSCGVMLLLALVDFLFVRWEMEEKMKMTKQEQKEEFKESEGDPHIKAKVRSLQQQMARRRMMAEVPKADVVITNPTHLSIALRYEEKKMDAPMVVAKGADELALRIREIAREHRVPLVENVAVARALYQVEVGHVVPEQMFQAVAEILAYVYSLKRRPAGPR</sequence>
<feature type="transmembrane region" description="Helical" evidence="13">
    <location>
        <begin position="33"/>
        <end position="50"/>
    </location>
</feature>
<evidence type="ECO:0000256" key="4">
    <source>
        <dbReference type="ARBA" id="ARBA00022448"/>
    </source>
</evidence>
<dbReference type="GO" id="GO:0044780">
    <property type="term" value="P:bacterial-type flagellum assembly"/>
    <property type="evidence" value="ECO:0007669"/>
    <property type="project" value="InterPro"/>
</dbReference>
<dbReference type="FunFam" id="3.40.1690.10:FF:000001">
    <property type="entry name" value="Flagellar biosynthetic protein FlhB"/>
    <property type="match status" value="1"/>
</dbReference>
<feature type="transmembrane region" description="Helical" evidence="13">
    <location>
        <begin position="150"/>
        <end position="168"/>
    </location>
</feature>
<evidence type="ECO:0000256" key="9">
    <source>
        <dbReference type="ARBA" id="ARBA00022989"/>
    </source>
</evidence>
<comment type="function">
    <text evidence="12 13">Required for formation of the rod structure in the basal body of the flagellar apparatus. Together with FliI and FliH, may constitute the export apparatus of flagellin.</text>
</comment>
<dbReference type="InterPro" id="IPR006135">
    <property type="entry name" value="T3SS_substrate_exporter"/>
</dbReference>
<comment type="similarity">
    <text evidence="2 13">Belongs to the type III secretion exporter family.</text>
</comment>
<keyword evidence="8 13" id="KW-0653">Protein transport</keyword>
<evidence type="ECO:0000256" key="11">
    <source>
        <dbReference type="ARBA" id="ARBA00023225"/>
    </source>
</evidence>
<dbReference type="EMBL" id="FNAQ01000006">
    <property type="protein sequence ID" value="SDE26936.1"/>
    <property type="molecule type" value="Genomic_DNA"/>
</dbReference>
<keyword evidence="15" id="KW-0966">Cell projection</keyword>
<name>A0A1G7BKH8_9BACT</name>